<sequence>MNERIVVTYQVAAAPAEIAARAEALAIEQSVECPLAAVTEQRIRDEILGRVEAIEPIGEARFAVRISLASATAPAEPGQLINMLFGNSSILPDVTLADVELPPAYPAAFGGPKFGIGGIRARLGVPRRALTASALKPQGLPPEALASLAHRLALGGIDLIKDDHGIADQAFSPFAARVPAVAAALRQASDSCGATTLYAPHVSGSLDDMRRQLDIVRREELPAVMLMPMVVGLANFHLVAKEAAGLIVLAHPSLAGAQRIAPDLLLGKLFRLLGADATIFPHHGGRFAYAPGTCRALAGAARRDWHDLKPCLPVPAGGIAIDRIAALLAFYGSDVMLLIGGSLLAAGEHLTEQAARFTAEVASHGQ</sequence>
<dbReference type="GO" id="GO:0016984">
    <property type="term" value="F:ribulose-bisphosphate carboxylase activity"/>
    <property type="evidence" value="ECO:0007669"/>
    <property type="project" value="InterPro"/>
</dbReference>
<dbReference type="AlphaFoldDB" id="E6VQD3"/>
<dbReference type="InterPro" id="IPR000685">
    <property type="entry name" value="RuBisCO_lsu_C"/>
</dbReference>
<dbReference type="SFLD" id="SFLDF00158">
    <property type="entry name" value="5-methylthio-D-ribulose_1-phos"/>
    <property type="match status" value="1"/>
</dbReference>
<dbReference type="GO" id="GO:0015977">
    <property type="term" value="P:carbon fixation"/>
    <property type="evidence" value="ECO:0007669"/>
    <property type="project" value="InterPro"/>
</dbReference>
<dbReference type="OrthoDB" id="9764279at2"/>
<dbReference type="BioCyc" id="RPAL652103:RPDX1_RS16535-MONOMER"/>
<feature type="domain" description="Ribulose bisphosphate carboxylase large subunit C-terminal" evidence="1">
    <location>
        <begin position="116"/>
        <end position="257"/>
    </location>
</feature>
<organism evidence="2 3">
    <name type="scientific">Rhodopseudomonas palustris (strain DX-1)</name>
    <dbReference type="NCBI Taxonomy" id="652103"/>
    <lineage>
        <taxon>Bacteria</taxon>
        <taxon>Pseudomonadati</taxon>
        <taxon>Pseudomonadota</taxon>
        <taxon>Alphaproteobacteria</taxon>
        <taxon>Hyphomicrobiales</taxon>
        <taxon>Nitrobacteraceae</taxon>
        <taxon>Rhodopseudomonas</taxon>
    </lineage>
</organism>
<evidence type="ECO:0000313" key="2">
    <source>
        <dbReference type="EMBL" id="ADU44923.1"/>
    </source>
</evidence>
<protein>
    <submittedName>
        <fullName evidence="2">Ribulose bisphosphate carboxylase large chain</fullName>
    </submittedName>
</protein>
<dbReference type="InterPro" id="IPR033966">
    <property type="entry name" value="RuBisCO"/>
</dbReference>
<dbReference type="SFLD" id="SFLDS00014">
    <property type="entry name" value="RuBisCO"/>
    <property type="match status" value="1"/>
</dbReference>
<dbReference type="GO" id="GO:0000287">
    <property type="term" value="F:magnesium ion binding"/>
    <property type="evidence" value="ECO:0007669"/>
    <property type="project" value="InterPro"/>
</dbReference>
<dbReference type="SUPFAM" id="SSF54966">
    <property type="entry name" value="RuBisCO, large subunit, small (N-terminal) domain"/>
    <property type="match status" value="1"/>
</dbReference>
<dbReference type="Pfam" id="PF00016">
    <property type="entry name" value="RuBisCO_large"/>
    <property type="match status" value="1"/>
</dbReference>
<dbReference type="InterPro" id="IPR036422">
    <property type="entry name" value="RuBisCO_lsu_N_sf"/>
</dbReference>
<evidence type="ECO:0000259" key="1">
    <source>
        <dbReference type="Pfam" id="PF00016"/>
    </source>
</evidence>
<dbReference type="PANTHER" id="PTHR42704:SF17">
    <property type="entry name" value="RIBULOSE BISPHOSPHATE CARBOXYLASE LARGE CHAIN"/>
    <property type="match status" value="1"/>
</dbReference>
<dbReference type="Gene3D" id="3.20.20.110">
    <property type="entry name" value="Ribulose bisphosphate carboxylase, large subunit, C-terminal domain"/>
    <property type="match status" value="1"/>
</dbReference>
<reference evidence="2" key="1">
    <citation type="submission" date="2010-12" db="EMBL/GenBank/DDBJ databases">
        <title>Complete sequence of Rhodopseudomonas palustris DX-1.</title>
        <authorList>
            <consortium name="US DOE Joint Genome Institute"/>
            <person name="Lucas S."/>
            <person name="Copeland A."/>
            <person name="Lapidus A."/>
            <person name="Cheng J.-F."/>
            <person name="Goodwin L."/>
            <person name="Pitluck S."/>
            <person name="Misra M."/>
            <person name="Chertkov O."/>
            <person name="Detter J.C."/>
            <person name="Han C."/>
            <person name="Tapia R."/>
            <person name="Land M."/>
            <person name="Hauser L."/>
            <person name="Kyrpides N."/>
            <person name="Ivanova N."/>
            <person name="Ovchinnikova G."/>
            <person name="Logan B."/>
            <person name="Oda Y."/>
            <person name="Harwood C."/>
            <person name="Woyke T."/>
        </authorList>
    </citation>
    <scope>NUCLEOTIDE SEQUENCE [LARGE SCALE GENOMIC DNA]</scope>
    <source>
        <strain evidence="2">DX-1</strain>
    </source>
</reference>
<dbReference type="EMBL" id="CP002418">
    <property type="protein sequence ID" value="ADU44923.1"/>
    <property type="molecule type" value="Genomic_DNA"/>
</dbReference>
<proteinExistence type="predicted"/>
<dbReference type="Proteomes" id="UP000001402">
    <property type="component" value="Chromosome"/>
</dbReference>
<dbReference type="SFLD" id="SFLDG00301">
    <property type="entry name" value="RuBisCO-like_proteins"/>
    <property type="match status" value="1"/>
</dbReference>
<dbReference type="InterPro" id="IPR036376">
    <property type="entry name" value="RuBisCO_lsu_C_sf"/>
</dbReference>
<dbReference type="HOGENOM" id="CLU_031450_3_1_5"/>
<evidence type="ECO:0000313" key="3">
    <source>
        <dbReference type="Proteomes" id="UP000001402"/>
    </source>
</evidence>
<name>E6VQD3_RHOPX</name>
<gene>
    <name evidence="2" type="ordered locus">Rpdx1_3352</name>
</gene>
<dbReference type="SUPFAM" id="SSF51649">
    <property type="entry name" value="RuBisCo, C-terminal domain"/>
    <property type="match status" value="1"/>
</dbReference>
<dbReference type="Gene3D" id="3.30.70.150">
    <property type="entry name" value="RuBisCO large subunit, N-terminal domain"/>
    <property type="match status" value="1"/>
</dbReference>
<dbReference type="PANTHER" id="PTHR42704">
    <property type="entry name" value="RIBULOSE BISPHOSPHATE CARBOXYLASE"/>
    <property type="match status" value="1"/>
</dbReference>
<accession>E6VQD3</accession>
<dbReference type="STRING" id="652103.Rpdx1_3352"/>
<dbReference type="eggNOG" id="COG1850">
    <property type="taxonomic scope" value="Bacteria"/>
</dbReference>
<dbReference type="KEGG" id="rpx:Rpdx1_3352"/>